<proteinExistence type="predicted"/>
<organism evidence="2 3">
    <name type="scientific">Zalerion maritima</name>
    <dbReference type="NCBI Taxonomy" id="339359"/>
    <lineage>
        <taxon>Eukaryota</taxon>
        <taxon>Fungi</taxon>
        <taxon>Dikarya</taxon>
        <taxon>Ascomycota</taxon>
        <taxon>Pezizomycotina</taxon>
        <taxon>Sordariomycetes</taxon>
        <taxon>Lulworthiomycetidae</taxon>
        <taxon>Lulworthiales</taxon>
        <taxon>Lulworthiaceae</taxon>
        <taxon>Zalerion</taxon>
    </lineage>
</organism>
<accession>A0AAD5RTF2</accession>
<comment type="caution">
    <text evidence="2">The sequence shown here is derived from an EMBL/GenBank/DDBJ whole genome shotgun (WGS) entry which is preliminary data.</text>
</comment>
<dbReference type="EMBL" id="JAKWBI020000234">
    <property type="protein sequence ID" value="KAJ2898359.1"/>
    <property type="molecule type" value="Genomic_DNA"/>
</dbReference>
<keyword evidence="3" id="KW-1185">Reference proteome</keyword>
<protein>
    <submittedName>
        <fullName evidence="2">Uncharacterized protein</fullName>
    </submittedName>
</protein>
<sequence length="124" mass="14014">MFPTPLQHPGYKDATRHPNGILDFAGYWVKVRLFSSVVLFNRGADVIEETDYLILGFGFLEPENSWLPPPAEKHPEELTAVVPRQFLDCQEQSLKGADAPDPDEPVEEPVMIRQPKEILRASQS</sequence>
<evidence type="ECO:0000313" key="2">
    <source>
        <dbReference type="EMBL" id="KAJ2898359.1"/>
    </source>
</evidence>
<feature type="region of interest" description="Disordered" evidence="1">
    <location>
        <begin position="91"/>
        <end position="111"/>
    </location>
</feature>
<dbReference type="AlphaFoldDB" id="A0AAD5RTF2"/>
<evidence type="ECO:0000313" key="3">
    <source>
        <dbReference type="Proteomes" id="UP001201980"/>
    </source>
</evidence>
<reference evidence="2" key="1">
    <citation type="submission" date="2022-07" db="EMBL/GenBank/DDBJ databases">
        <title>Draft genome sequence of Zalerion maritima ATCC 34329, a (micro)plastics degrading marine fungus.</title>
        <authorList>
            <person name="Paco A."/>
            <person name="Goncalves M.F.M."/>
            <person name="Rocha-Santos T.A.P."/>
            <person name="Alves A."/>
        </authorList>
    </citation>
    <scope>NUCLEOTIDE SEQUENCE</scope>
    <source>
        <strain evidence="2">ATCC 34329</strain>
    </source>
</reference>
<evidence type="ECO:0000256" key="1">
    <source>
        <dbReference type="SAM" id="MobiDB-lite"/>
    </source>
</evidence>
<name>A0AAD5RTF2_9PEZI</name>
<dbReference type="Proteomes" id="UP001201980">
    <property type="component" value="Unassembled WGS sequence"/>
</dbReference>
<gene>
    <name evidence="2" type="ORF">MKZ38_003987</name>
</gene>